<evidence type="ECO:0000256" key="1">
    <source>
        <dbReference type="ARBA" id="ARBA00000085"/>
    </source>
</evidence>
<evidence type="ECO:0000259" key="8">
    <source>
        <dbReference type="PROSITE" id="PS50109"/>
    </source>
</evidence>
<organism evidence="9 10">
    <name type="scientific">Christiangramia crocea</name>
    <dbReference type="NCBI Taxonomy" id="2904124"/>
    <lineage>
        <taxon>Bacteria</taxon>
        <taxon>Pseudomonadati</taxon>
        <taxon>Bacteroidota</taxon>
        <taxon>Flavobacteriia</taxon>
        <taxon>Flavobacteriales</taxon>
        <taxon>Flavobacteriaceae</taxon>
        <taxon>Christiangramia</taxon>
    </lineage>
</organism>
<evidence type="ECO:0000313" key="10">
    <source>
        <dbReference type="Proteomes" id="UP001139344"/>
    </source>
</evidence>
<dbReference type="InterPro" id="IPR036890">
    <property type="entry name" value="HATPase_C_sf"/>
</dbReference>
<evidence type="ECO:0000256" key="5">
    <source>
        <dbReference type="ARBA" id="ARBA00022741"/>
    </source>
</evidence>
<dbReference type="PANTHER" id="PTHR41523">
    <property type="entry name" value="TWO-COMPONENT SYSTEM SENSOR PROTEIN"/>
    <property type="match status" value="1"/>
</dbReference>
<dbReference type="InterPro" id="IPR003594">
    <property type="entry name" value="HATPase_dom"/>
</dbReference>
<keyword evidence="10" id="KW-1185">Reference proteome</keyword>
<keyword evidence="6 9" id="KW-0418">Kinase</keyword>
<dbReference type="GO" id="GO:0004673">
    <property type="term" value="F:protein histidine kinase activity"/>
    <property type="evidence" value="ECO:0007669"/>
    <property type="project" value="UniProtKB-EC"/>
</dbReference>
<dbReference type="InterPro" id="IPR005467">
    <property type="entry name" value="His_kinase_dom"/>
</dbReference>
<feature type="non-terminal residue" evidence="9">
    <location>
        <position position="1"/>
    </location>
</feature>
<dbReference type="PROSITE" id="PS50109">
    <property type="entry name" value="HIS_KIN"/>
    <property type="match status" value="1"/>
</dbReference>
<dbReference type="SUPFAM" id="SSF55874">
    <property type="entry name" value="ATPase domain of HSP90 chaperone/DNA topoisomerase II/histidine kinase"/>
    <property type="match status" value="1"/>
</dbReference>
<keyword evidence="4" id="KW-0808">Transferase</keyword>
<dbReference type="RefSeq" id="WP_240097208.1">
    <property type="nucleotide sequence ID" value="NZ_JAJSON010000016.1"/>
</dbReference>
<evidence type="ECO:0000256" key="6">
    <source>
        <dbReference type="ARBA" id="ARBA00022777"/>
    </source>
</evidence>
<keyword evidence="7" id="KW-0067">ATP-binding</keyword>
<evidence type="ECO:0000256" key="4">
    <source>
        <dbReference type="ARBA" id="ARBA00022679"/>
    </source>
</evidence>
<dbReference type="AlphaFoldDB" id="A0A9X2A6P1"/>
<dbReference type="EMBL" id="JAJSON010000016">
    <property type="protein sequence ID" value="MCG9971176.1"/>
    <property type="molecule type" value="Genomic_DNA"/>
</dbReference>
<keyword evidence="3" id="KW-0597">Phosphoprotein</keyword>
<dbReference type="PANTHER" id="PTHR41523:SF8">
    <property type="entry name" value="ETHYLENE RESPONSE SENSOR PROTEIN"/>
    <property type="match status" value="1"/>
</dbReference>
<keyword evidence="5" id="KW-0547">Nucleotide-binding</keyword>
<dbReference type="Pfam" id="PF02518">
    <property type="entry name" value="HATPase_c"/>
    <property type="match status" value="1"/>
</dbReference>
<dbReference type="EC" id="2.7.13.3" evidence="2"/>
<feature type="domain" description="Histidine kinase" evidence="8">
    <location>
        <begin position="1"/>
        <end position="87"/>
    </location>
</feature>
<dbReference type="GO" id="GO:0005524">
    <property type="term" value="F:ATP binding"/>
    <property type="evidence" value="ECO:0007669"/>
    <property type="project" value="UniProtKB-KW"/>
</dbReference>
<comment type="caution">
    <text evidence="9">The sequence shown here is derived from an EMBL/GenBank/DDBJ whole genome shotgun (WGS) entry which is preliminary data.</text>
</comment>
<comment type="catalytic activity">
    <reaction evidence="1">
        <text>ATP + protein L-histidine = ADP + protein N-phospho-L-histidine.</text>
        <dbReference type="EC" id="2.7.13.3"/>
    </reaction>
</comment>
<sequence length="87" mass="9547">LTNALKYAFPQEQQGVINISLQKDSEQNLRLKVIDNGVGKTNGLAPKGTGFGSQLVKLLTRQLNGTMTERNDKGTHIEFDFLISKSA</sequence>
<evidence type="ECO:0000313" key="9">
    <source>
        <dbReference type="EMBL" id="MCG9971176.1"/>
    </source>
</evidence>
<dbReference type="Gene3D" id="3.30.565.10">
    <property type="entry name" value="Histidine kinase-like ATPase, C-terminal domain"/>
    <property type="match status" value="1"/>
</dbReference>
<gene>
    <name evidence="9" type="ORF">LU635_05955</name>
</gene>
<evidence type="ECO:0000256" key="7">
    <source>
        <dbReference type="ARBA" id="ARBA00022840"/>
    </source>
</evidence>
<reference evidence="9" key="1">
    <citation type="submission" date="2021-12" db="EMBL/GenBank/DDBJ databases">
        <title>Description of Gramella crocea sp. nov., a new bacterium isolated from activated sludge.</title>
        <authorList>
            <person name="Zhang X."/>
        </authorList>
    </citation>
    <scope>NUCLEOTIDE SEQUENCE</scope>
    <source>
        <strain evidence="9">YB25</strain>
    </source>
</reference>
<dbReference type="Proteomes" id="UP001139344">
    <property type="component" value="Unassembled WGS sequence"/>
</dbReference>
<evidence type="ECO:0000256" key="2">
    <source>
        <dbReference type="ARBA" id="ARBA00012438"/>
    </source>
</evidence>
<evidence type="ECO:0000256" key="3">
    <source>
        <dbReference type="ARBA" id="ARBA00022553"/>
    </source>
</evidence>
<name>A0A9X2A6P1_9FLAO</name>
<accession>A0A9X2A6P1</accession>
<proteinExistence type="predicted"/>
<protein>
    <recommendedName>
        <fullName evidence="2">histidine kinase</fullName>
        <ecNumber evidence="2">2.7.13.3</ecNumber>
    </recommendedName>
</protein>